<dbReference type="AlphaFoldDB" id="A0A0N5CIQ7"/>
<evidence type="ECO:0000256" key="1">
    <source>
        <dbReference type="SAM" id="MobiDB-lite"/>
    </source>
</evidence>
<feature type="chain" id="PRO_5005896116" evidence="2">
    <location>
        <begin position="23"/>
        <end position="118"/>
    </location>
</feature>
<organism evidence="3 4">
    <name type="scientific">Strongyloides papillosus</name>
    <name type="common">Intestinal threadworm</name>
    <dbReference type="NCBI Taxonomy" id="174720"/>
    <lineage>
        <taxon>Eukaryota</taxon>
        <taxon>Metazoa</taxon>
        <taxon>Ecdysozoa</taxon>
        <taxon>Nematoda</taxon>
        <taxon>Chromadorea</taxon>
        <taxon>Rhabditida</taxon>
        <taxon>Tylenchina</taxon>
        <taxon>Panagrolaimomorpha</taxon>
        <taxon>Strongyloidoidea</taxon>
        <taxon>Strongyloididae</taxon>
        <taxon>Strongyloides</taxon>
    </lineage>
</organism>
<feature type="region of interest" description="Disordered" evidence="1">
    <location>
        <begin position="33"/>
        <end position="61"/>
    </location>
</feature>
<feature type="signal peptide" evidence="2">
    <location>
        <begin position="1"/>
        <end position="22"/>
    </location>
</feature>
<protein>
    <submittedName>
        <fullName evidence="4">Secreted protein</fullName>
    </submittedName>
</protein>
<dbReference type="Proteomes" id="UP000046392">
    <property type="component" value="Unplaced"/>
</dbReference>
<keyword evidence="3" id="KW-1185">Reference proteome</keyword>
<name>A0A0N5CIQ7_STREA</name>
<evidence type="ECO:0000313" key="3">
    <source>
        <dbReference type="Proteomes" id="UP000046392"/>
    </source>
</evidence>
<accession>A0A0N5CIQ7</accession>
<dbReference type="WBParaSite" id="SPAL_0001771200.1">
    <property type="protein sequence ID" value="SPAL_0001771200.1"/>
    <property type="gene ID" value="SPAL_0001771200"/>
</dbReference>
<feature type="compositionally biased region" description="Polar residues" evidence="1">
    <location>
        <begin position="33"/>
        <end position="58"/>
    </location>
</feature>
<reference evidence="4" key="1">
    <citation type="submission" date="2017-02" db="UniProtKB">
        <authorList>
            <consortium name="WormBaseParasite"/>
        </authorList>
    </citation>
    <scope>IDENTIFICATION</scope>
</reference>
<proteinExistence type="predicted"/>
<sequence length="118" mass="13770">MLFSNHIKQYILFIFFISFIELVKFCLPSESPTVPKNGRNSGSGNSLTPSRHSTTNTRRYVKKELTYRANERRQQILRRQQANRNLNYQRRNSFESRCLSGIIASIKIQKGHSPKEHG</sequence>
<keyword evidence="2" id="KW-0732">Signal</keyword>
<evidence type="ECO:0000313" key="4">
    <source>
        <dbReference type="WBParaSite" id="SPAL_0001771200.1"/>
    </source>
</evidence>
<evidence type="ECO:0000256" key="2">
    <source>
        <dbReference type="SAM" id="SignalP"/>
    </source>
</evidence>